<evidence type="ECO:0008006" key="4">
    <source>
        <dbReference type="Google" id="ProtNLM"/>
    </source>
</evidence>
<name>A0ABW7BNQ4_9ACTN</name>
<feature type="transmembrane region" description="Helical" evidence="1">
    <location>
        <begin position="20"/>
        <end position="53"/>
    </location>
</feature>
<dbReference type="RefSeq" id="WP_189849469.1">
    <property type="nucleotide sequence ID" value="NZ_BMVV01000007.1"/>
</dbReference>
<proteinExistence type="predicted"/>
<dbReference type="EMBL" id="JBICZW010000002">
    <property type="protein sequence ID" value="MFG3187854.1"/>
    <property type="molecule type" value="Genomic_DNA"/>
</dbReference>
<feature type="transmembrane region" description="Helical" evidence="1">
    <location>
        <begin position="261"/>
        <end position="284"/>
    </location>
</feature>
<keyword evidence="1" id="KW-0472">Membrane</keyword>
<gene>
    <name evidence="2" type="ORF">ACGFYS_02840</name>
</gene>
<feature type="transmembrane region" description="Helical" evidence="1">
    <location>
        <begin position="129"/>
        <end position="148"/>
    </location>
</feature>
<reference evidence="2 3" key="1">
    <citation type="submission" date="2024-10" db="EMBL/GenBank/DDBJ databases">
        <title>The Natural Products Discovery Center: Release of the First 8490 Sequenced Strains for Exploring Actinobacteria Biosynthetic Diversity.</title>
        <authorList>
            <person name="Kalkreuter E."/>
            <person name="Kautsar S.A."/>
            <person name="Yang D."/>
            <person name="Bader C.D."/>
            <person name="Teijaro C.N."/>
            <person name="Fluegel L."/>
            <person name="Davis C.M."/>
            <person name="Simpson J.R."/>
            <person name="Lauterbach L."/>
            <person name="Steele A.D."/>
            <person name="Gui C."/>
            <person name="Meng S."/>
            <person name="Li G."/>
            <person name="Viehrig K."/>
            <person name="Ye F."/>
            <person name="Su P."/>
            <person name="Kiefer A.F."/>
            <person name="Nichols A."/>
            <person name="Cepeda A.J."/>
            <person name="Yan W."/>
            <person name="Fan B."/>
            <person name="Jiang Y."/>
            <person name="Adhikari A."/>
            <person name="Zheng C.-J."/>
            <person name="Schuster L."/>
            <person name="Cowan T.M."/>
            <person name="Smanski M.J."/>
            <person name="Chevrette M.G."/>
            <person name="De Carvalho L.P.S."/>
            <person name="Shen B."/>
        </authorList>
    </citation>
    <scope>NUCLEOTIDE SEQUENCE [LARGE SCALE GENOMIC DNA]</scope>
    <source>
        <strain evidence="2 3">NPDC048229</strain>
    </source>
</reference>
<keyword evidence="1" id="KW-0812">Transmembrane</keyword>
<feature type="transmembrane region" description="Helical" evidence="1">
    <location>
        <begin position="169"/>
        <end position="188"/>
    </location>
</feature>
<sequence>MSTPAAAPAAPSAPGRELSAAVAVLSTVVAVVGLGVGSFLAVACVAGYGVGAWASPEPLATGLIGAAMVGVGPALLTLGRAGTWEEARGLYLPLVVVMVGLLAVTLLNAGTLRVAEGGPLFPVLFSLGWVPVVAVLAVASVGCLAAQYRKPAGGPSRAPAVPVPGWSRPLLAVLGSGWLGIGAGLLFLPGFWSAFVPWTVNRADAQGLGVWALSLGVGVLASLAEDDLNRTRPALRAVPPVAVACGVVLASRAASVDWGTGGAVALLALLGGLPVTGATGWLLLRRAARAGGAPGRE</sequence>
<comment type="caution">
    <text evidence="2">The sequence shown here is derived from an EMBL/GenBank/DDBJ whole genome shotgun (WGS) entry which is preliminary data.</text>
</comment>
<evidence type="ECO:0000313" key="2">
    <source>
        <dbReference type="EMBL" id="MFG3187854.1"/>
    </source>
</evidence>
<dbReference type="Proteomes" id="UP001604282">
    <property type="component" value="Unassembled WGS sequence"/>
</dbReference>
<feature type="transmembrane region" description="Helical" evidence="1">
    <location>
        <begin position="59"/>
        <end position="78"/>
    </location>
</feature>
<evidence type="ECO:0000313" key="3">
    <source>
        <dbReference type="Proteomes" id="UP001604282"/>
    </source>
</evidence>
<feature type="transmembrane region" description="Helical" evidence="1">
    <location>
        <begin position="90"/>
        <end position="109"/>
    </location>
</feature>
<feature type="transmembrane region" description="Helical" evidence="1">
    <location>
        <begin position="237"/>
        <end position="255"/>
    </location>
</feature>
<evidence type="ECO:0000256" key="1">
    <source>
        <dbReference type="SAM" id="Phobius"/>
    </source>
</evidence>
<feature type="transmembrane region" description="Helical" evidence="1">
    <location>
        <begin position="208"/>
        <end position="225"/>
    </location>
</feature>
<keyword evidence="3" id="KW-1185">Reference proteome</keyword>
<keyword evidence="1" id="KW-1133">Transmembrane helix</keyword>
<organism evidence="2 3">
    <name type="scientific">Streptomyces omiyaensis</name>
    <dbReference type="NCBI Taxonomy" id="68247"/>
    <lineage>
        <taxon>Bacteria</taxon>
        <taxon>Bacillati</taxon>
        <taxon>Actinomycetota</taxon>
        <taxon>Actinomycetes</taxon>
        <taxon>Kitasatosporales</taxon>
        <taxon>Streptomycetaceae</taxon>
        <taxon>Streptomyces</taxon>
    </lineage>
</organism>
<accession>A0ABW7BNQ4</accession>
<protein>
    <recommendedName>
        <fullName evidence="4">Integral membrane protein</fullName>
    </recommendedName>
</protein>